<dbReference type="Gene3D" id="2.20.28.10">
    <property type="match status" value="1"/>
</dbReference>
<reference evidence="4" key="1">
    <citation type="submission" date="2021-01" db="EMBL/GenBank/DDBJ databases">
        <authorList>
            <person name="Corre E."/>
            <person name="Pelletier E."/>
            <person name="Niang G."/>
            <person name="Scheremetjew M."/>
            <person name="Finn R."/>
            <person name="Kale V."/>
            <person name="Holt S."/>
            <person name="Cochrane G."/>
            <person name="Meng A."/>
            <person name="Brown T."/>
            <person name="Cohen L."/>
        </authorList>
    </citation>
    <scope>NUCLEOTIDE SEQUENCE</scope>
    <source>
        <strain evidence="4">CCMP 769</strain>
    </source>
</reference>
<feature type="compositionally biased region" description="Polar residues" evidence="1">
    <location>
        <begin position="68"/>
        <end position="79"/>
    </location>
</feature>
<evidence type="ECO:0000259" key="3">
    <source>
        <dbReference type="PROSITE" id="PS50903"/>
    </source>
</evidence>
<accession>A0A7S2Z9V0</accession>
<dbReference type="SUPFAM" id="SSF57802">
    <property type="entry name" value="Rubredoxin-like"/>
    <property type="match status" value="1"/>
</dbReference>
<gene>
    <name evidence="4" type="ORF">RMAR00112_LOCUS1</name>
</gene>
<sequence>MDVACFVGSWGWSGAGQQRCVRSTRSAVRWNMTAKRRISMPGGREIDQEVEIVAQPSPAIQPMRRPSRYNQEDYSTGVQEQEYRDPGQPTRSFGFWDAVPIICLLIAAGGIGYIGAKRFVQRQQDLVTQYGEDVALYGNTYENMREITRTFKKKLGPGVLRGQMFKSFTRELFTGGVMSVETIERVQDAKELLKISDSKAVQCFNEVGLEVRSQPSVLGKILFTAERILGAKALEKLEIRKMFRYSSATVDDLQRSVLDRVYREACENALDEEEATMAPAREADVLKLSQAEAENIFRSVVLERQRLREEEAAKALEEEEQALGSGQQLEVPVEPIEEQPTVHAYQCSDCGYTLFPAAGREFKFFGSDFACPQCGASKDKFVDLNEEE</sequence>
<dbReference type="GO" id="GO:0005506">
    <property type="term" value="F:iron ion binding"/>
    <property type="evidence" value="ECO:0007669"/>
    <property type="project" value="InterPro"/>
</dbReference>
<organism evidence="4">
    <name type="scientific">Rhodosorus marinus</name>
    <dbReference type="NCBI Taxonomy" id="101924"/>
    <lineage>
        <taxon>Eukaryota</taxon>
        <taxon>Rhodophyta</taxon>
        <taxon>Stylonematophyceae</taxon>
        <taxon>Stylonematales</taxon>
        <taxon>Stylonemataceae</taxon>
        <taxon>Rhodosorus</taxon>
    </lineage>
</organism>
<proteinExistence type="predicted"/>
<evidence type="ECO:0000313" key="4">
    <source>
        <dbReference type="EMBL" id="CAE0032063.1"/>
    </source>
</evidence>
<evidence type="ECO:0000256" key="1">
    <source>
        <dbReference type="SAM" id="MobiDB-lite"/>
    </source>
</evidence>
<name>A0A7S2Z9V0_9RHOD</name>
<evidence type="ECO:0000256" key="2">
    <source>
        <dbReference type="SAM" id="Phobius"/>
    </source>
</evidence>
<feature type="domain" description="Rubredoxin-like" evidence="3">
    <location>
        <begin position="342"/>
        <end position="384"/>
    </location>
</feature>
<keyword evidence="2" id="KW-1133">Transmembrane helix</keyword>
<dbReference type="EMBL" id="HBHW01000001">
    <property type="protein sequence ID" value="CAE0032063.1"/>
    <property type="molecule type" value="Transcribed_RNA"/>
</dbReference>
<dbReference type="AlphaFoldDB" id="A0A7S2Z9V0"/>
<keyword evidence="2" id="KW-0472">Membrane</keyword>
<feature type="transmembrane region" description="Helical" evidence="2">
    <location>
        <begin position="93"/>
        <end position="116"/>
    </location>
</feature>
<protein>
    <recommendedName>
        <fullName evidence="3">Rubredoxin-like domain-containing protein</fullName>
    </recommendedName>
</protein>
<dbReference type="InterPro" id="IPR024934">
    <property type="entry name" value="Rubredoxin-like_dom"/>
</dbReference>
<feature type="region of interest" description="Disordered" evidence="1">
    <location>
        <begin position="56"/>
        <end position="86"/>
    </location>
</feature>
<dbReference type="PROSITE" id="PS50903">
    <property type="entry name" value="RUBREDOXIN_LIKE"/>
    <property type="match status" value="1"/>
</dbReference>
<keyword evidence="2" id="KW-0812">Transmembrane</keyword>